<dbReference type="Proteomes" id="UP000032180">
    <property type="component" value="Chromosome 3"/>
</dbReference>
<evidence type="ECO:0000313" key="4">
    <source>
        <dbReference type="Proteomes" id="UP000032180"/>
    </source>
</evidence>
<protein>
    <recommendedName>
        <fullName evidence="2">Alpha/beta hydrolase fold-3 domain-containing protein</fullName>
    </recommendedName>
</protein>
<dbReference type="SUPFAM" id="SSF53474">
    <property type="entry name" value="alpha/beta-Hydrolases"/>
    <property type="match status" value="1"/>
</dbReference>
<feature type="active site" evidence="1">
    <location>
        <position position="168"/>
    </location>
</feature>
<organism evidence="3 4">
    <name type="scientific">Leersia perrieri</name>
    <dbReference type="NCBI Taxonomy" id="77586"/>
    <lineage>
        <taxon>Eukaryota</taxon>
        <taxon>Viridiplantae</taxon>
        <taxon>Streptophyta</taxon>
        <taxon>Embryophyta</taxon>
        <taxon>Tracheophyta</taxon>
        <taxon>Spermatophyta</taxon>
        <taxon>Magnoliopsida</taxon>
        <taxon>Liliopsida</taxon>
        <taxon>Poales</taxon>
        <taxon>Poaceae</taxon>
        <taxon>BOP clade</taxon>
        <taxon>Oryzoideae</taxon>
        <taxon>Oryzeae</taxon>
        <taxon>Oryzinae</taxon>
        <taxon>Leersia</taxon>
    </lineage>
</organism>
<dbReference type="InterPro" id="IPR033140">
    <property type="entry name" value="Lipase_GDXG_put_SER_AS"/>
</dbReference>
<keyword evidence="4" id="KW-1185">Reference proteome</keyword>
<dbReference type="GO" id="GO:0016787">
    <property type="term" value="F:hydrolase activity"/>
    <property type="evidence" value="ECO:0007669"/>
    <property type="project" value="InterPro"/>
</dbReference>
<dbReference type="EnsemblPlants" id="LPERR03G31180.1">
    <property type="protein sequence ID" value="LPERR03G31180.1"/>
    <property type="gene ID" value="LPERR03G31180"/>
</dbReference>
<evidence type="ECO:0000256" key="1">
    <source>
        <dbReference type="PROSITE-ProRule" id="PRU10038"/>
    </source>
</evidence>
<dbReference type="HOGENOM" id="CLU_012494_22_1_1"/>
<dbReference type="InterPro" id="IPR013094">
    <property type="entry name" value="AB_hydrolase_3"/>
</dbReference>
<dbReference type="STRING" id="77586.A0A0D9VZZ5"/>
<dbReference type="InterPro" id="IPR029058">
    <property type="entry name" value="AB_hydrolase_fold"/>
</dbReference>
<feature type="domain" description="Alpha/beta hydrolase fold-3" evidence="2">
    <location>
        <begin position="83"/>
        <end position="306"/>
    </location>
</feature>
<evidence type="ECO:0000259" key="2">
    <source>
        <dbReference type="Pfam" id="PF07859"/>
    </source>
</evidence>
<reference evidence="4" key="2">
    <citation type="submission" date="2013-12" db="EMBL/GenBank/DDBJ databases">
        <authorList>
            <person name="Yu Y."/>
            <person name="Lee S."/>
            <person name="de Baynast K."/>
            <person name="Wissotski M."/>
            <person name="Liu L."/>
            <person name="Talag J."/>
            <person name="Goicoechea J."/>
            <person name="Angelova A."/>
            <person name="Jetty R."/>
            <person name="Kudrna D."/>
            <person name="Golser W."/>
            <person name="Rivera L."/>
            <person name="Zhang J."/>
            <person name="Wing R."/>
        </authorList>
    </citation>
    <scope>NUCLEOTIDE SEQUENCE</scope>
</reference>
<reference evidence="3 4" key="1">
    <citation type="submission" date="2012-08" db="EMBL/GenBank/DDBJ databases">
        <title>Oryza genome evolution.</title>
        <authorList>
            <person name="Wing R.A."/>
        </authorList>
    </citation>
    <scope>NUCLEOTIDE SEQUENCE</scope>
</reference>
<dbReference type="Pfam" id="PF07859">
    <property type="entry name" value="Abhydrolase_3"/>
    <property type="match status" value="1"/>
</dbReference>
<dbReference type="PANTHER" id="PTHR23024">
    <property type="entry name" value="ARYLACETAMIDE DEACETYLASE"/>
    <property type="match status" value="1"/>
</dbReference>
<dbReference type="PROSITE" id="PS01174">
    <property type="entry name" value="LIPASE_GDXG_SER"/>
    <property type="match status" value="1"/>
</dbReference>
<dbReference type="AlphaFoldDB" id="A0A0D9VZZ5"/>
<reference evidence="3" key="3">
    <citation type="submission" date="2015-04" db="UniProtKB">
        <authorList>
            <consortium name="EnsemblPlants"/>
        </authorList>
    </citation>
    <scope>IDENTIFICATION</scope>
</reference>
<dbReference type="Gramene" id="LPERR03G31180.1">
    <property type="protein sequence ID" value="LPERR03G31180.1"/>
    <property type="gene ID" value="LPERR03G31180"/>
</dbReference>
<accession>A0A0D9VZZ5</accession>
<dbReference type="eggNOG" id="KOG1515">
    <property type="taxonomic scope" value="Eukaryota"/>
</dbReference>
<dbReference type="PANTHER" id="PTHR23024:SF230">
    <property type="entry name" value="OS03G0790500 PROTEIN"/>
    <property type="match status" value="1"/>
</dbReference>
<name>A0A0D9VZZ5_9ORYZ</name>
<dbReference type="Gene3D" id="3.40.50.1820">
    <property type="entry name" value="alpha/beta hydrolase"/>
    <property type="match status" value="1"/>
</dbReference>
<sequence length="337" mass="36492">MASSTPAAPYVVEDCGRNLQLLSDGTVIRFEDYNTLPPPALPPALSAVQYKDVVYDATRGLKLRAYKPPPPLAGGEKKKLPVVVYFHGGGYLIGSYEMDNFHACCLRLAHDLPAVVLSADYRLAPEHRLPAAHDDAATVISWLRDDQAAWLAEWGSADFDRVFVAGDSAGAGIVHHVAVRLGSGQLPVDRNAMRVAGCVMLFPFFGGEERTRSEAENPPGPYLTLPSSDQAWRLALPRGATRDHPLANPFGPGSPAMEAVAMPPLLVVVAQLDLLRDRGVDYVARLRKMGKSVEVVEFEGQDHGFFAVEPFGDAADELVRVVRRFVHGDGADVSNKS</sequence>
<evidence type="ECO:0000313" key="3">
    <source>
        <dbReference type="EnsemblPlants" id="LPERR03G31180.1"/>
    </source>
</evidence>
<proteinExistence type="predicted"/>
<dbReference type="InterPro" id="IPR050466">
    <property type="entry name" value="Carboxylest/Gibb_receptor"/>
</dbReference>